<evidence type="ECO:0000313" key="2">
    <source>
        <dbReference type="EMBL" id="MET3692364.1"/>
    </source>
</evidence>
<sequence>MKLTLYIAGALHIAFGIFFFLASSGAPATEGGVYLGPALGGTIGGFVMLALGRAIQLLKRIERSVRQPVSDETQSNRLS</sequence>
<feature type="transmembrane region" description="Helical" evidence="1">
    <location>
        <begin position="38"/>
        <end position="58"/>
    </location>
</feature>
<comment type="caution">
    <text evidence="2">The sequence shown here is derived from an EMBL/GenBank/DDBJ whole genome shotgun (WGS) entry which is preliminary data.</text>
</comment>
<accession>A0ABV2L3F6</accession>
<keyword evidence="2" id="KW-0645">Protease</keyword>
<keyword evidence="1" id="KW-0472">Membrane</keyword>
<dbReference type="RefSeq" id="WP_238278093.1">
    <property type="nucleotide sequence ID" value="NZ_BPQL01000029.1"/>
</dbReference>
<protein>
    <submittedName>
        <fullName evidence="2">Membrane associated rhomboid family serine protease</fullName>
    </submittedName>
</protein>
<organism evidence="2 3">
    <name type="scientific">Methylobacterium goesingense</name>
    <dbReference type="NCBI Taxonomy" id="243690"/>
    <lineage>
        <taxon>Bacteria</taxon>
        <taxon>Pseudomonadati</taxon>
        <taxon>Pseudomonadota</taxon>
        <taxon>Alphaproteobacteria</taxon>
        <taxon>Hyphomicrobiales</taxon>
        <taxon>Methylobacteriaceae</taxon>
        <taxon>Methylobacterium</taxon>
    </lineage>
</organism>
<gene>
    <name evidence="2" type="ORF">ABID43_001900</name>
</gene>
<dbReference type="Proteomes" id="UP001549145">
    <property type="component" value="Unassembled WGS sequence"/>
</dbReference>
<keyword evidence="1" id="KW-0812">Transmembrane</keyword>
<name>A0ABV2L3F6_9HYPH</name>
<dbReference type="EMBL" id="JBEPMM010000004">
    <property type="protein sequence ID" value="MET3692364.1"/>
    <property type="molecule type" value="Genomic_DNA"/>
</dbReference>
<proteinExistence type="predicted"/>
<dbReference type="GO" id="GO:0006508">
    <property type="term" value="P:proteolysis"/>
    <property type="evidence" value="ECO:0007669"/>
    <property type="project" value="UniProtKB-KW"/>
</dbReference>
<evidence type="ECO:0000313" key="3">
    <source>
        <dbReference type="Proteomes" id="UP001549145"/>
    </source>
</evidence>
<evidence type="ECO:0000256" key="1">
    <source>
        <dbReference type="SAM" id="Phobius"/>
    </source>
</evidence>
<reference evidence="2 3" key="1">
    <citation type="submission" date="2024-06" db="EMBL/GenBank/DDBJ databases">
        <title>Genomic Encyclopedia of Type Strains, Phase IV (KMG-IV): sequencing the most valuable type-strain genomes for metagenomic binning, comparative biology and taxonomic classification.</title>
        <authorList>
            <person name="Goeker M."/>
        </authorList>
    </citation>
    <scope>NUCLEOTIDE SEQUENCE [LARGE SCALE GENOMIC DNA]</scope>
    <source>
        <strain evidence="2 3">DSM 21331</strain>
    </source>
</reference>
<keyword evidence="2" id="KW-0378">Hydrolase</keyword>
<dbReference type="GO" id="GO:0008233">
    <property type="term" value="F:peptidase activity"/>
    <property type="evidence" value="ECO:0007669"/>
    <property type="project" value="UniProtKB-KW"/>
</dbReference>
<keyword evidence="1" id="KW-1133">Transmembrane helix</keyword>
<keyword evidence="3" id="KW-1185">Reference proteome</keyword>